<reference evidence="2 3" key="1">
    <citation type="submission" date="2023-07" db="EMBL/GenBank/DDBJ databases">
        <title>Sorghum-associated microbial communities from plants grown in Nebraska, USA.</title>
        <authorList>
            <person name="Schachtman D."/>
        </authorList>
    </citation>
    <scope>NUCLEOTIDE SEQUENCE [LARGE SCALE GENOMIC DNA]</scope>
    <source>
        <strain evidence="2 3">DS2154</strain>
    </source>
</reference>
<keyword evidence="1" id="KW-0812">Transmembrane</keyword>
<protein>
    <submittedName>
        <fullName evidence="2">Uncharacterized protein</fullName>
    </submittedName>
</protein>
<comment type="caution">
    <text evidence="2">The sequence shown here is derived from an EMBL/GenBank/DDBJ whole genome shotgun (WGS) entry which is preliminary data.</text>
</comment>
<evidence type="ECO:0000256" key="1">
    <source>
        <dbReference type="SAM" id="Phobius"/>
    </source>
</evidence>
<proteinExistence type="predicted"/>
<dbReference type="Proteomes" id="UP001262754">
    <property type="component" value="Unassembled WGS sequence"/>
</dbReference>
<evidence type="ECO:0000313" key="2">
    <source>
        <dbReference type="EMBL" id="MDR6530859.1"/>
    </source>
</evidence>
<keyword evidence="3" id="KW-1185">Reference proteome</keyword>
<organism evidence="2 3">
    <name type="scientific">Caulobacter rhizosphaerae</name>
    <dbReference type="NCBI Taxonomy" id="2010972"/>
    <lineage>
        <taxon>Bacteria</taxon>
        <taxon>Pseudomonadati</taxon>
        <taxon>Pseudomonadota</taxon>
        <taxon>Alphaproteobacteria</taxon>
        <taxon>Caulobacterales</taxon>
        <taxon>Caulobacteraceae</taxon>
        <taxon>Caulobacter</taxon>
    </lineage>
</organism>
<feature type="transmembrane region" description="Helical" evidence="1">
    <location>
        <begin position="23"/>
        <end position="46"/>
    </location>
</feature>
<gene>
    <name evidence="2" type="ORF">J2800_001598</name>
</gene>
<dbReference type="EMBL" id="JAVDRL010000004">
    <property type="protein sequence ID" value="MDR6530859.1"/>
    <property type="molecule type" value="Genomic_DNA"/>
</dbReference>
<name>A0ABU1MXG3_9CAUL</name>
<keyword evidence="1" id="KW-0472">Membrane</keyword>
<dbReference type="RefSeq" id="WP_310030599.1">
    <property type="nucleotide sequence ID" value="NZ_JAVDRL010000004.1"/>
</dbReference>
<sequence>MTTITSGRDLVAMSPPPKVRVNWGRIGFIMLNVAAWAGIVAGVRLLG</sequence>
<accession>A0ABU1MXG3</accession>
<keyword evidence="1" id="KW-1133">Transmembrane helix</keyword>
<evidence type="ECO:0000313" key="3">
    <source>
        <dbReference type="Proteomes" id="UP001262754"/>
    </source>
</evidence>